<dbReference type="EMBL" id="JAPDRN010000002">
    <property type="protein sequence ID" value="KAJ9646666.1"/>
    <property type="molecule type" value="Genomic_DNA"/>
</dbReference>
<organism evidence="5 6">
    <name type="scientific">Knufia peltigerae</name>
    <dbReference type="NCBI Taxonomy" id="1002370"/>
    <lineage>
        <taxon>Eukaryota</taxon>
        <taxon>Fungi</taxon>
        <taxon>Dikarya</taxon>
        <taxon>Ascomycota</taxon>
        <taxon>Pezizomycotina</taxon>
        <taxon>Eurotiomycetes</taxon>
        <taxon>Chaetothyriomycetidae</taxon>
        <taxon>Chaetothyriales</taxon>
        <taxon>Trichomeriaceae</taxon>
        <taxon>Knufia</taxon>
    </lineage>
</organism>
<accession>A0AA39D3C0</accession>
<keyword evidence="6" id="KW-1185">Reference proteome</keyword>
<dbReference type="PANTHER" id="PTHR42978">
    <property type="entry name" value="QUORUM-QUENCHING LACTONASE YTNP-RELATED-RELATED"/>
    <property type="match status" value="1"/>
</dbReference>
<dbReference type="InterPro" id="IPR036866">
    <property type="entry name" value="RibonucZ/Hydroxyglut_hydro"/>
</dbReference>
<gene>
    <name evidence="5" type="ORF">H2204_000358</name>
</gene>
<evidence type="ECO:0000313" key="6">
    <source>
        <dbReference type="Proteomes" id="UP001172681"/>
    </source>
</evidence>
<evidence type="ECO:0000256" key="1">
    <source>
        <dbReference type="ARBA" id="ARBA00007749"/>
    </source>
</evidence>
<dbReference type="GO" id="GO:0046872">
    <property type="term" value="F:metal ion binding"/>
    <property type="evidence" value="ECO:0007669"/>
    <property type="project" value="UniProtKB-KW"/>
</dbReference>
<evidence type="ECO:0000256" key="4">
    <source>
        <dbReference type="ARBA" id="ARBA00022833"/>
    </source>
</evidence>
<evidence type="ECO:0000313" key="5">
    <source>
        <dbReference type="EMBL" id="KAJ9646666.1"/>
    </source>
</evidence>
<protein>
    <recommendedName>
        <fullName evidence="7">Metallo-beta-lactamase domain-containing protein</fullName>
    </recommendedName>
</protein>
<dbReference type="SUPFAM" id="SSF56281">
    <property type="entry name" value="Metallo-hydrolase/oxidoreductase"/>
    <property type="match status" value="1"/>
</dbReference>
<dbReference type="PANTHER" id="PTHR42978:SF5">
    <property type="entry name" value="METALLO-BETA-LACTAMASE DOMAIN-CONTAINING PROTEIN"/>
    <property type="match status" value="1"/>
</dbReference>
<dbReference type="GO" id="GO:0016787">
    <property type="term" value="F:hydrolase activity"/>
    <property type="evidence" value="ECO:0007669"/>
    <property type="project" value="UniProtKB-KW"/>
</dbReference>
<keyword evidence="2" id="KW-0479">Metal-binding</keyword>
<dbReference type="InterPro" id="IPR051013">
    <property type="entry name" value="MBL_superfamily_lactonases"/>
</dbReference>
<evidence type="ECO:0000256" key="2">
    <source>
        <dbReference type="ARBA" id="ARBA00022723"/>
    </source>
</evidence>
<evidence type="ECO:0008006" key="7">
    <source>
        <dbReference type="Google" id="ProtNLM"/>
    </source>
</evidence>
<comment type="caution">
    <text evidence="5">The sequence shown here is derived from an EMBL/GenBank/DDBJ whole genome shotgun (WGS) entry which is preliminary data.</text>
</comment>
<proteinExistence type="inferred from homology"/>
<keyword evidence="3" id="KW-0378">Hydrolase</keyword>
<comment type="similarity">
    <text evidence="1">Belongs to the metallo-beta-lactamase superfamily.</text>
</comment>
<name>A0AA39D3C0_9EURO</name>
<evidence type="ECO:0000256" key="3">
    <source>
        <dbReference type="ARBA" id="ARBA00022801"/>
    </source>
</evidence>
<sequence>MRVLSETLIEPVPQGHEYLNVTDVAFLIEHEPSGKRIMFDLGIRKDYWNFPPFMLRRLAKMIPSLRIDKDVSEILEEKGIALSSIYTPGHCTGHMCGLARTSPDPNSTFILMGGDIAHFSGDIRPQPEIPVPEFIPEDVLDVDPTYFPVPCPGSLFTDHNPLIEHFGDAQDPRITPFYNVSTGPLSSYANPKLAQQSVDRLKNFDVSEDVLVCLAHDGSLLEKLPVFNTSPELDLNTWKNSGWKQKAHWGWLNELPRNKQPGRRPIIDGYWRYGKQWSEARQELVARADMLARSCGDTK</sequence>
<reference evidence="5" key="1">
    <citation type="submission" date="2022-10" db="EMBL/GenBank/DDBJ databases">
        <title>Culturing micro-colonial fungi from biological soil crusts in the Mojave desert and describing Neophaeococcomyces mojavensis, and introducing the new genera and species Taxawa tesnikishii.</title>
        <authorList>
            <person name="Kurbessoian T."/>
            <person name="Stajich J.E."/>
        </authorList>
    </citation>
    <scope>NUCLEOTIDE SEQUENCE</scope>
    <source>
        <strain evidence="5">TK_35</strain>
    </source>
</reference>
<dbReference type="AlphaFoldDB" id="A0AA39D3C0"/>
<keyword evidence="4" id="KW-0862">Zinc</keyword>
<dbReference type="Proteomes" id="UP001172681">
    <property type="component" value="Unassembled WGS sequence"/>
</dbReference>
<dbReference type="Gene3D" id="3.60.15.10">
    <property type="entry name" value="Ribonuclease Z/Hydroxyacylglutathione hydrolase-like"/>
    <property type="match status" value="1"/>
</dbReference>